<dbReference type="InterPro" id="IPR012338">
    <property type="entry name" value="Beta-lactam/transpept-like"/>
</dbReference>
<dbReference type="InterPro" id="IPR001466">
    <property type="entry name" value="Beta-lactam-related"/>
</dbReference>
<dbReference type="Pfam" id="PF00144">
    <property type="entry name" value="Beta-lactamase"/>
    <property type="match status" value="1"/>
</dbReference>
<reference evidence="2 3" key="1">
    <citation type="submission" date="2015-10" db="EMBL/GenBank/DDBJ databases">
        <title>Metagenome-Assembled Genomes uncover a global brackish microbiome.</title>
        <authorList>
            <person name="Hugerth L.W."/>
            <person name="Larsson J."/>
            <person name="Alneberg J."/>
            <person name="Lindh M.V."/>
            <person name="Legrand C."/>
            <person name="Pinhassi J."/>
            <person name="Andersson A.F."/>
        </authorList>
    </citation>
    <scope>NUCLEOTIDE SEQUENCE [LARGE SCALE GENOMIC DNA]</scope>
    <source>
        <strain evidence="2">BACL9 MAG-120820-bin42</strain>
    </source>
</reference>
<dbReference type="PANTHER" id="PTHR43283">
    <property type="entry name" value="BETA-LACTAMASE-RELATED"/>
    <property type="match status" value="1"/>
</dbReference>
<sequence length="359" mass="38966">MWPYATNPATSPSSPMPDLTPTRLLLEAGVRENRWAGFSLAAFSVHSLFTLHGGCVSDPSDSVPWYSAGKPVTALGVLSFLTQTPQLASTSLQTTFPELASSYFGGLNLTDVLTHRTGLRFPNLPVHSPAKEIFAILAKAEPRDFSLLPRQAAYDPRGGWWLLGQWLARQTQIPWEDFLCQKILKPGGAANMFFASLSRFSSVSMVEKKAGHWTSVPPSFGPGSGLCGSATDLARLYHALTMSGLGPQSPVPFLSQLAYEKFTRRWREGEFDATFGHMVDFGLGVILDSNRYGSTTVPYGFGTLSSPTTFGHGGARSSIAFADPEKNLAVALCLIGLAPENIHQPRMRTLLDQLRSDLA</sequence>
<feature type="domain" description="Beta-lactamase-related" evidence="1">
    <location>
        <begin position="64"/>
        <end position="332"/>
    </location>
</feature>
<dbReference type="InterPro" id="IPR050789">
    <property type="entry name" value="Diverse_Enzym_Activities"/>
</dbReference>
<evidence type="ECO:0000259" key="1">
    <source>
        <dbReference type="Pfam" id="PF00144"/>
    </source>
</evidence>
<dbReference type="Gene3D" id="3.40.710.10">
    <property type="entry name" value="DD-peptidase/beta-lactamase superfamily"/>
    <property type="match status" value="1"/>
</dbReference>
<protein>
    <recommendedName>
        <fullName evidence="1">Beta-lactamase-related domain-containing protein</fullName>
    </recommendedName>
</protein>
<dbReference type="Proteomes" id="UP000051557">
    <property type="component" value="Unassembled WGS sequence"/>
</dbReference>
<organism evidence="2 3">
    <name type="scientific">Verrucomicrobia subdivision 6 bacterium BACL9 MAG-120820-bin42</name>
    <dbReference type="NCBI Taxonomy" id="1655634"/>
    <lineage>
        <taxon>Bacteria</taxon>
        <taxon>Pseudomonadati</taxon>
        <taxon>Verrucomicrobiota</taxon>
        <taxon>Verrucomicrobiia</taxon>
        <taxon>Verrucomicrobiales</taxon>
        <taxon>Verrucomicrobia subdivision 6</taxon>
    </lineage>
</organism>
<gene>
    <name evidence="2" type="ORF">ABS32_02975</name>
</gene>
<evidence type="ECO:0000313" key="2">
    <source>
        <dbReference type="EMBL" id="KRP32641.1"/>
    </source>
</evidence>
<accession>A0A0R2XEV3</accession>
<comment type="caution">
    <text evidence="2">The sequence shown here is derived from an EMBL/GenBank/DDBJ whole genome shotgun (WGS) entry which is preliminary data.</text>
</comment>
<dbReference type="AlphaFoldDB" id="A0A0R2XEV3"/>
<evidence type="ECO:0000313" key="3">
    <source>
        <dbReference type="Proteomes" id="UP000051557"/>
    </source>
</evidence>
<proteinExistence type="predicted"/>
<name>A0A0R2XEV3_9BACT</name>
<dbReference type="EMBL" id="LIDM01000078">
    <property type="protein sequence ID" value="KRP32641.1"/>
    <property type="molecule type" value="Genomic_DNA"/>
</dbReference>
<dbReference type="SUPFAM" id="SSF56601">
    <property type="entry name" value="beta-lactamase/transpeptidase-like"/>
    <property type="match status" value="1"/>
</dbReference>